<accession>A0A562VBP1</accession>
<evidence type="ECO:0000256" key="5">
    <source>
        <dbReference type="ARBA" id="ARBA00022840"/>
    </source>
</evidence>
<feature type="domain" description="Mur ligase C-terminal" evidence="13">
    <location>
        <begin position="318"/>
        <end position="443"/>
    </location>
</feature>
<dbReference type="OrthoDB" id="9800958at2"/>
<dbReference type="PANTHER" id="PTHR43024:SF1">
    <property type="entry name" value="UDP-N-ACETYLMURAMOYL-TRIPEPTIDE--D-ALANYL-D-ALANINE LIGASE"/>
    <property type="match status" value="1"/>
</dbReference>
<evidence type="ECO:0000259" key="14">
    <source>
        <dbReference type="Pfam" id="PF08245"/>
    </source>
</evidence>
<evidence type="ECO:0000259" key="12">
    <source>
        <dbReference type="Pfam" id="PF01225"/>
    </source>
</evidence>
<dbReference type="RefSeq" id="WP_147133693.1">
    <property type="nucleotide sequence ID" value="NZ_BAABIJ010000001.1"/>
</dbReference>
<organism evidence="15 16">
    <name type="scientific">Stackebrandtia albiflava</name>
    <dbReference type="NCBI Taxonomy" id="406432"/>
    <lineage>
        <taxon>Bacteria</taxon>
        <taxon>Bacillati</taxon>
        <taxon>Actinomycetota</taxon>
        <taxon>Actinomycetes</taxon>
        <taxon>Glycomycetales</taxon>
        <taxon>Glycomycetaceae</taxon>
        <taxon>Stackebrandtia</taxon>
    </lineage>
</organism>
<dbReference type="EC" id="6.3.2.10" evidence="10 11"/>
<comment type="similarity">
    <text evidence="10">Belongs to the MurCDEF family. MurF subfamily.</text>
</comment>
<dbReference type="Pfam" id="PF02875">
    <property type="entry name" value="Mur_ligase_C"/>
    <property type="match status" value="1"/>
</dbReference>
<dbReference type="Gene3D" id="3.90.190.20">
    <property type="entry name" value="Mur ligase, C-terminal domain"/>
    <property type="match status" value="1"/>
</dbReference>
<dbReference type="InterPro" id="IPR036565">
    <property type="entry name" value="Mur-like_cat_sf"/>
</dbReference>
<keyword evidence="9 10" id="KW-0961">Cell wall biogenesis/degradation</keyword>
<keyword evidence="1 10" id="KW-0963">Cytoplasm</keyword>
<dbReference type="GO" id="GO:0047480">
    <property type="term" value="F:UDP-N-acetylmuramoyl-tripeptide-D-alanyl-D-alanine ligase activity"/>
    <property type="evidence" value="ECO:0007669"/>
    <property type="project" value="UniProtKB-UniRule"/>
</dbReference>
<comment type="caution">
    <text evidence="15">The sequence shown here is derived from an EMBL/GenBank/DDBJ whole genome shotgun (WGS) entry which is preliminary data.</text>
</comment>
<dbReference type="InterPro" id="IPR000713">
    <property type="entry name" value="Mur_ligase_N"/>
</dbReference>
<evidence type="ECO:0000256" key="10">
    <source>
        <dbReference type="HAMAP-Rule" id="MF_02019"/>
    </source>
</evidence>
<keyword evidence="2 10" id="KW-0436">Ligase</keyword>
<dbReference type="Pfam" id="PF01225">
    <property type="entry name" value="Mur_ligase"/>
    <property type="match status" value="1"/>
</dbReference>
<comment type="catalytic activity">
    <reaction evidence="10 11">
        <text>D-alanyl-D-alanine + UDP-N-acetyl-alpha-D-muramoyl-L-alanyl-gamma-D-glutamyl-meso-2,6-diaminopimelate + ATP = UDP-N-acetyl-alpha-D-muramoyl-L-alanyl-gamma-D-glutamyl-meso-2,6-diaminopimeloyl-D-alanyl-D-alanine + ADP + phosphate + H(+)</text>
        <dbReference type="Rhea" id="RHEA:28374"/>
        <dbReference type="ChEBI" id="CHEBI:15378"/>
        <dbReference type="ChEBI" id="CHEBI:30616"/>
        <dbReference type="ChEBI" id="CHEBI:43474"/>
        <dbReference type="ChEBI" id="CHEBI:57822"/>
        <dbReference type="ChEBI" id="CHEBI:61386"/>
        <dbReference type="ChEBI" id="CHEBI:83905"/>
        <dbReference type="ChEBI" id="CHEBI:456216"/>
        <dbReference type="EC" id="6.3.2.10"/>
    </reaction>
</comment>
<dbReference type="InterPro" id="IPR036615">
    <property type="entry name" value="Mur_ligase_C_dom_sf"/>
</dbReference>
<feature type="binding site" evidence="10">
    <location>
        <begin position="110"/>
        <end position="116"/>
    </location>
    <ligand>
        <name>ATP</name>
        <dbReference type="ChEBI" id="CHEBI:30616"/>
    </ligand>
</feature>
<dbReference type="PANTHER" id="PTHR43024">
    <property type="entry name" value="UDP-N-ACETYLMURAMOYL-TRIPEPTIDE--D-ALANYL-D-ALANINE LIGASE"/>
    <property type="match status" value="1"/>
</dbReference>
<dbReference type="SUPFAM" id="SSF53244">
    <property type="entry name" value="MurD-like peptide ligases, peptide-binding domain"/>
    <property type="match status" value="1"/>
</dbReference>
<keyword evidence="16" id="KW-1185">Reference proteome</keyword>
<keyword evidence="3 10" id="KW-0132">Cell division</keyword>
<dbReference type="UniPathway" id="UPA00219"/>
<dbReference type="GO" id="GO:0005524">
    <property type="term" value="F:ATP binding"/>
    <property type="evidence" value="ECO:0007669"/>
    <property type="project" value="UniProtKB-UniRule"/>
</dbReference>
<reference evidence="15 16" key="1">
    <citation type="journal article" date="2013" name="Stand. Genomic Sci.">
        <title>Genomic Encyclopedia of Type Strains, Phase I: The one thousand microbial genomes (KMG-I) project.</title>
        <authorList>
            <person name="Kyrpides N.C."/>
            <person name="Woyke T."/>
            <person name="Eisen J.A."/>
            <person name="Garrity G."/>
            <person name="Lilburn T.G."/>
            <person name="Beck B.J."/>
            <person name="Whitman W.B."/>
            <person name="Hugenholtz P."/>
            <person name="Klenk H.P."/>
        </authorList>
    </citation>
    <scope>NUCLEOTIDE SEQUENCE [LARGE SCALE GENOMIC DNA]</scope>
    <source>
        <strain evidence="15 16">DSM 45044</strain>
    </source>
</reference>
<feature type="domain" description="Mur ligase central" evidence="14">
    <location>
        <begin position="108"/>
        <end position="294"/>
    </location>
</feature>
<dbReference type="Gene3D" id="3.40.1190.10">
    <property type="entry name" value="Mur-like, catalytic domain"/>
    <property type="match status" value="1"/>
</dbReference>
<evidence type="ECO:0000256" key="6">
    <source>
        <dbReference type="ARBA" id="ARBA00022960"/>
    </source>
</evidence>
<evidence type="ECO:0000256" key="2">
    <source>
        <dbReference type="ARBA" id="ARBA00022598"/>
    </source>
</evidence>
<keyword evidence="5 10" id="KW-0067">ATP-binding</keyword>
<comment type="subcellular location">
    <subcellularLocation>
        <location evidence="10 11">Cytoplasm</location>
    </subcellularLocation>
</comment>
<dbReference type="SUPFAM" id="SSF53623">
    <property type="entry name" value="MurD-like peptide ligases, catalytic domain"/>
    <property type="match status" value="1"/>
</dbReference>
<evidence type="ECO:0000256" key="4">
    <source>
        <dbReference type="ARBA" id="ARBA00022741"/>
    </source>
</evidence>
<protein>
    <recommendedName>
        <fullName evidence="10 11">UDP-N-acetylmuramoyl-tripeptide--D-alanyl-D-alanine ligase</fullName>
        <ecNumber evidence="10 11">6.3.2.10</ecNumber>
    </recommendedName>
    <alternativeName>
        <fullName evidence="10">D-alanyl-D-alanine-adding enzyme</fullName>
    </alternativeName>
</protein>
<sequence length="465" mass="47712">MIVMTLAEIAEAVGGRLTGPADPGTRVTGPVEHDSRKAAPGGLFVAFTGENADGHDYAPQAFEAGAVAVLGSREVDGPAVVVPDVLTALGRLAREVVDRSPDLTVVGVTGSSGKTSTKDMLAQLCERLGPTVAPEGNLNNELGLPYTVCRVDADTRYLVLEMGARGIGHIAYLCDIAPVDVAVVLNVGTAHIGEFGSADAIAVAKSELAAAVPAGGTVVLNGDDARVAAMASVSRGDVVTYSTSDPDAPVHASDPESQEGRFSFTLHTPSGDAPVRLAVHGAHQMSNALAVAAVGDRLGMAPGDIAAALGEVRARSGRRMDVFTRESDGITVIDDSYNANPASMAAALAGLTEVGRGRRKVAVLGYMAELGDSETAAHEEVGRLAAEAGAELVIVVEAVAERIAAGAAACGVATEVAADQDEAIALLDELSRPGDTVLIKASRYRTWRVADYLRSTHTLTKEAHA</sequence>
<evidence type="ECO:0000256" key="8">
    <source>
        <dbReference type="ARBA" id="ARBA00023306"/>
    </source>
</evidence>
<dbReference type="HAMAP" id="MF_02019">
    <property type="entry name" value="MurF"/>
    <property type="match status" value="1"/>
</dbReference>
<dbReference type="EMBL" id="VLLL01000005">
    <property type="protein sequence ID" value="TWJ15272.1"/>
    <property type="molecule type" value="Genomic_DNA"/>
</dbReference>
<comment type="function">
    <text evidence="10 11">Involved in cell wall formation. Catalyzes the final step in the synthesis of UDP-N-acetylmuramoyl-pentapeptide, the precursor of murein.</text>
</comment>
<keyword evidence="4 10" id="KW-0547">Nucleotide-binding</keyword>
<dbReference type="GO" id="GO:0071555">
    <property type="term" value="P:cell wall organization"/>
    <property type="evidence" value="ECO:0007669"/>
    <property type="project" value="UniProtKB-KW"/>
</dbReference>
<feature type="domain" description="Mur ligase N-terminal catalytic" evidence="12">
    <location>
        <begin position="31"/>
        <end position="75"/>
    </location>
</feature>
<dbReference type="GO" id="GO:0005737">
    <property type="term" value="C:cytoplasm"/>
    <property type="evidence" value="ECO:0007669"/>
    <property type="project" value="UniProtKB-SubCell"/>
</dbReference>
<dbReference type="InterPro" id="IPR035911">
    <property type="entry name" value="MurE/MurF_N"/>
</dbReference>
<evidence type="ECO:0000313" key="16">
    <source>
        <dbReference type="Proteomes" id="UP000321617"/>
    </source>
</evidence>
<dbReference type="SUPFAM" id="SSF63418">
    <property type="entry name" value="MurE/MurF N-terminal domain"/>
    <property type="match status" value="1"/>
</dbReference>
<dbReference type="InterPro" id="IPR051046">
    <property type="entry name" value="MurCDEF_CellWall_CoF430Synth"/>
</dbReference>
<dbReference type="InterPro" id="IPR005863">
    <property type="entry name" value="UDP-N-AcMur_synth"/>
</dbReference>
<dbReference type="Pfam" id="PF08245">
    <property type="entry name" value="Mur_ligase_M"/>
    <property type="match status" value="1"/>
</dbReference>
<dbReference type="GO" id="GO:0008766">
    <property type="term" value="F:UDP-N-acetylmuramoylalanyl-D-glutamyl-2,6-diaminopimelate-D-alanyl-D-alanine ligase activity"/>
    <property type="evidence" value="ECO:0007669"/>
    <property type="project" value="RHEA"/>
</dbReference>
<dbReference type="Proteomes" id="UP000321617">
    <property type="component" value="Unassembled WGS sequence"/>
</dbReference>
<gene>
    <name evidence="10" type="primary">murF</name>
    <name evidence="15" type="ORF">LX16_0972</name>
</gene>
<evidence type="ECO:0000313" key="15">
    <source>
        <dbReference type="EMBL" id="TWJ15272.1"/>
    </source>
</evidence>
<evidence type="ECO:0000256" key="1">
    <source>
        <dbReference type="ARBA" id="ARBA00022490"/>
    </source>
</evidence>
<evidence type="ECO:0000259" key="13">
    <source>
        <dbReference type="Pfam" id="PF02875"/>
    </source>
</evidence>
<dbReference type="Gene3D" id="3.40.1390.10">
    <property type="entry name" value="MurE/MurF, N-terminal domain"/>
    <property type="match status" value="1"/>
</dbReference>
<dbReference type="InterPro" id="IPR013221">
    <property type="entry name" value="Mur_ligase_cen"/>
</dbReference>
<keyword evidence="7 10" id="KW-0573">Peptidoglycan synthesis</keyword>
<evidence type="ECO:0000256" key="3">
    <source>
        <dbReference type="ARBA" id="ARBA00022618"/>
    </source>
</evidence>
<proteinExistence type="inferred from homology"/>
<evidence type="ECO:0000256" key="9">
    <source>
        <dbReference type="ARBA" id="ARBA00023316"/>
    </source>
</evidence>
<evidence type="ECO:0000256" key="11">
    <source>
        <dbReference type="RuleBase" id="RU004136"/>
    </source>
</evidence>
<dbReference type="InterPro" id="IPR004101">
    <property type="entry name" value="Mur_ligase_C"/>
</dbReference>
<dbReference type="AlphaFoldDB" id="A0A562VBP1"/>
<dbReference type="GO" id="GO:0008360">
    <property type="term" value="P:regulation of cell shape"/>
    <property type="evidence" value="ECO:0007669"/>
    <property type="project" value="UniProtKB-KW"/>
</dbReference>
<comment type="pathway">
    <text evidence="10 11">Cell wall biogenesis; peptidoglycan biosynthesis.</text>
</comment>
<keyword evidence="8 10" id="KW-0131">Cell cycle</keyword>
<name>A0A562VBP1_9ACTN</name>
<keyword evidence="6 10" id="KW-0133">Cell shape</keyword>
<dbReference type="GO" id="GO:0051301">
    <property type="term" value="P:cell division"/>
    <property type="evidence" value="ECO:0007669"/>
    <property type="project" value="UniProtKB-KW"/>
</dbReference>
<dbReference type="NCBIfam" id="TIGR01143">
    <property type="entry name" value="murF"/>
    <property type="match status" value="1"/>
</dbReference>
<evidence type="ECO:0000256" key="7">
    <source>
        <dbReference type="ARBA" id="ARBA00022984"/>
    </source>
</evidence>
<dbReference type="GO" id="GO:0009252">
    <property type="term" value="P:peptidoglycan biosynthetic process"/>
    <property type="evidence" value="ECO:0007669"/>
    <property type="project" value="UniProtKB-UniRule"/>
</dbReference>